<sequence length="305" mass="34449">MHESHIGLRILILDLALTEQDRPRTQDIRDRLKHDVDFRNKGFKPNTRGDCLQDSFSMLEYVHTKLPELVGLNVEIIEYPRIHEATDAGVAPLAIGSIPLWIKFGNNPRPRSESTKHNPLLLDYYHFDRPSAHCNCTDATMVAPEVKLSHAAGRRHGYWTDTTGSAYLENVWLWVADHMTDDPNWTDDGNDMVQNSIYNARGFLIESTAATWLYGTASEHSVYYQSNINNAKYLFAGMIQTECRYYQPTPTPPAPFANDVGVFSSNPSFSYKAGEAGCDESWAVMIRNSEDVFIAGAGLYSWFST</sequence>
<organism evidence="1 2">
    <name type="scientific">Aspergillus udagawae</name>
    <dbReference type="NCBI Taxonomy" id="91492"/>
    <lineage>
        <taxon>Eukaryota</taxon>
        <taxon>Fungi</taxon>
        <taxon>Dikarya</taxon>
        <taxon>Ascomycota</taxon>
        <taxon>Pezizomycotina</taxon>
        <taxon>Eurotiomycetes</taxon>
        <taxon>Eurotiomycetidae</taxon>
        <taxon>Eurotiales</taxon>
        <taxon>Aspergillaceae</taxon>
        <taxon>Aspergillus</taxon>
        <taxon>Aspergillus subgen. Fumigati</taxon>
    </lineage>
</organism>
<dbReference type="EMBL" id="BLKG01000097">
    <property type="protein sequence ID" value="GFF94207.1"/>
    <property type="molecule type" value="Genomic_DNA"/>
</dbReference>
<name>A0ABQ1B5N4_9EURO</name>
<accession>A0ABQ1B5N4</accession>
<dbReference type="Gene3D" id="2.160.20.10">
    <property type="entry name" value="Single-stranded right-handed beta-helix, Pectin lyase-like"/>
    <property type="match status" value="1"/>
</dbReference>
<evidence type="ECO:0000313" key="2">
    <source>
        <dbReference type="Proteomes" id="UP000465266"/>
    </source>
</evidence>
<dbReference type="InterPro" id="IPR012334">
    <property type="entry name" value="Pectin_lyas_fold"/>
</dbReference>
<proteinExistence type="predicted"/>
<reference evidence="1 2" key="1">
    <citation type="submission" date="2020-01" db="EMBL/GenBank/DDBJ databases">
        <title>Draft genome sequence of Aspergillus udagawae IFM 53868.</title>
        <authorList>
            <person name="Takahashi H."/>
            <person name="Yaguchi T."/>
        </authorList>
    </citation>
    <scope>NUCLEOTIDE SEQUENCE [LARGE SCALE GENOMIC DNA]</scope>
    <source>
        <strain evidence="1 2">IFM 53868</strain>
    </source>
</reference>
<evidence type="ECO:0000313" key="1">
    <source>
        <dbReference type="EMBL" id="GFF94207.1"/>
    </source>
</evidence>
<comment type="caution">
    <text evidence="1">The sequence shown here is derived from an EMBL/GenBank/DDBJ whole genome shotgun (WGS) entry which is preliminary data.</text>
</comment>
<dbReference type="Proteomes" id="UP000465266">
    <property type="component" value="Unassembled WGS sequence"/>
</dbReference>
<keyword evidence="2" id="KW-1185">Reference proteome</keyword>
<gene>
    <name evidence="1" type="ORF">IFM53868_07465</name>
</gene>
<protein>
    <submittedName>
        <fullName evidence="1">Glucan 1,3-beta-glucosidase</fullName>
    </submittedName>
</protein>